<evidence type="ECO:0000259" key="2">
    <source>
        <dbReference type="Pfam" id="PF01624"/>
    </source>
</evidence>
<dbReference type="Pfam" id="PF01624">
    <property type="entry name" value="MutS_I"/>
    <property type="match status" value="1"/>
</dbReference>
<feature type="compositionally biased region" description="Basic and acidic residues" evidence="1">
    <location>
        <begin position="31"/>
        <end position="40"/>
    </location>
</feature>
<dbReference type="Proteomes" id="UP001497482">
    <property type="component" value="Chromosome 9"/>
</dbReference>
<gene>
    <name evidence="3" type="ORF">KC01_LOCUS41001</name>
</gene>
<feature type="domain" description="DNA mismatch repair protein MutS-like N-terminal" evidence="2">
    <location>
        <begin position="201"/>
        <end position="236"/>
    </location>
</feature>
<feature type="region of interest" description="Disordered" evidence="1">
    <location>
        <begin position="133"/>
        <end position="198"/>
    </location>
</feature>
<proteinExistence type="predicted"/>
<evidence type="ECO:0000313" key="3">
    <source>
        <dbReference type="EMBL" id="CAL1614984.1"/>
    </source>
</evidence>
<dbReference type="InterPro" id="IPR007695">
    <property type="entry name" value="DNA_mismatch_repair_MutS-lik_N"/>
</dbReference>
<dbReference type="InterPro" id="IPR016151">
    <property type="entry name" value="DNA_mismatch_repair_MutS_N"/>
</dbReference>
<dbReference type="AlphaFoldDB" id="A0AAV2MNF5"/>
<keyword evidence="4" id="KW-1185">Reference proteome</keyword>
<organism evidence="3 4">
    <name type="scientific">Knipowitschia caucasica</name>
    <name type="common">Caucasian dwarf goby</name>
    <name type="synonym">Pomatoschistus caucasicus</name>
    <dbReference type="NCBI Taxonomy" id="637954"/>
    <lineage>
        <taxon>Eukaryota</taxon>
        <taxon>Metazoa</taxon>
        <taxon>Chordata</taxon>
        <taxon>Craniata</taxon>
        <taxon>Vertebrata</taxon>
        <taxon>Euteleostomi</taxon>
        <taxon>Actinopterygii</taxon>
        <taxon>Neopterygii</taxon>
        <taxon>Teleostei</taxon>
        <taxon>Neoteleostei</taxon>
        <taxon>Acanthomorphata</taxon>
        <taxon>Gobiaria</taxon>
        <taxon>Gobiiformes</taxon>
        <taxon>Gobioidei</taxon>
        <taxon>Gobiidae</taxon>
        <taxon>Gobiinae</taxon>
        <taxon>Knipowitschia</taxon>
    </lineage>
</organism>
<dbReference type="GO" id="GO:0005524">
    <property type="term" value="F:ATP binding"/>
    <property type="evidence" value="ECO:0007669"/>
    <property type="project" value="InterPro"/>
</dbReference>
<evidence type="ECO:0000313" key="4">
    <source>
        <dbReference type="Proteomes" id="UP001497482"/>
    </source>
</evidence>
<sequence>MPKFVRKSCSAQSTISAYFGSKSRESSTGSNDKHTDHTDPQTRTGKNQHKRPSSSSSSSSSFFFTKSDSNNKGAEGAPSKRPKLSSRKHEEKSTSAGGKCHSDGAIRTSTLEKLRGFSCDDAAAVLEKDHEISTFLQTKQSNTDHTDLTEDTEDAEDDDTSLVQPSFSQFARPGLDRKGPVPVPLPVPCASPSRRPRPVLTPLEQQVTELQQRHPGVLLAIECGYKYRFFGEDAEASPQTTRR</sequence>
<name>A0AAV2MNF5_KNICA</name>
<dbReference type="GO" id="GO:0006298">
    <property type="term" value="P:mismatch repair"/>
    <property type="evidence" value="ECO:0007669"/>
    <property type="project" value="InterPro"/>
</dbReference>
<dbReference type="SUPFAM" id="SSF55271">
    <property type="entry name" value="DNA repair protein MutS, domain I"/>
    <property type="match status" value="1"/>
</dbReference>
<dbReference type="EMBL" id="OZ035831">
    <property type="protein sequence ID" value="CAL1614984.1"/>
    <property type="molecule type" value="Genomic_DNA"/>
</dbReference>
<evidence type="ECO:0000256" key="1">
    <source>
        <dbReference type="SAM" id="MobiDB-lite"/>
    </source>
</evidence>
<dbReference type="Gene3D" id="3.40.1170.10">
    <property type="entry name" value="DNA repair protein MutS, domain I"/>
    <property type="match status" value="1"/>
</dbReference>
<dbReference type="GO" id="GO:0030983">
    <property type="term" value="F:mismatched DNA binding"/>
    <property type="evidence" value="ECO:0007669"/>
    <property type="project" value="InterPro"/>
</dbReference>
<reference evidence="3 4" key="1">
    <citation type="submission" date="2024-04" db="EMBL/GenBank/DDBJ databases">
        <authorList>
            <person name="Waldvogel A.-M."/>
            <person name="Schoenle A."/>
        </authorList>
    </citation>
    <scope>NUCLEOTIDE SEQUENCE [LARGE SCALE GENOMIC DNA]</scope>
</reference>
<feature type="compositionally biased region" description="Low complexity" evidence="1">
    <location>
        <begin position="53"/>
        <end position="64"/>
    </location>
</feature>
<feature type="compositionally biased region" description="Acidic residues" evidence="1">
    <location>
        <begin position="149"/>
        <end position="160"/>
    </location>
</feature>
<accession>A0AAV2MNF5</accession>
<feature type="region of interest" description="Disordered" evidence="1">
    <location>
        <begin position="1"/>
        <end position="106"/>
    </location>
</feature>
<protein>
    <recommendedName>
        <fullName evidence="2">DNA mismatch repair protein MutS-like N-terminal domain-containing protein</fullName>
    </recommendedName>
</protein>